<gene>
    <name evidence="1" type="ORF">PanWU01x14_088840</name>
</gene>
<keyword evidence="2" id="KW-1185">Reference proteome</keyword>
<comment type="caution">
    <text evidence="1">The sequence shown here is derived from an EMBL/GenBank/DDBJ whole genome shotgun (WGS) entry which is preliminary data.</text>
</comment>
<reference evidence="2" key="1">
    <citation type="submission" date="2016-06" db="EMBL/GenBank/DDBJ databases">
        <title>Parallel loss of symbiosis genes in relatives of nitrogen-fixing non-legume Parasponia.</title>
        <authorList>
            <person name="Van Velzen R."/>
            <person name="Holmer R."/>
            <person name="Bu F."/>
            <person name="Rutten L."/>
            <person name="Van Zeijl A."/>
            <person name="Liu W."/>
            <person name="Santuari L."/>
            <person name="Cao Q."/>
            <person name="Sharma T."/>
            <person name="Shen D."/>
            <person name="Roswanjaya Y."/>
            <person name="Wardhani T."/>
            <person name="Kalhor M.S."/>
            <person name="Jansen J."/>
            <person name="Van den Hoogen J."/>
            <person name="Gungor B."/>
            <person name="Hartog M."/>
            <person name="Hontelez J."/>
            <person name="Verver J."/>
            <person name="Yang W.-C."/>
            <person name="Schijlen E."/>
            <person name="Repin R."/>
            <person name="Schilthuizen M."/>
            <person name="Schranz E."/>
            <person name="Heidstra R."/>
            <person name="Miyata K."/>
            <person name="Fedorova E."/>
            <person name="Kohlen W."/>
            <person name="Bisseling T."/>
            <person name="Smit S."/>
            <person name="Geurts R."/>
        </authorList>
    </citation>
    <scope>NUCLEOTIDE SEQUENCE [LARGE SCALE GENOMIC DNA]</scope>
    <source>
        <strain evidence="2">cv. WU1-14</strain>
    </source>
</reference>
<accession>A0A2P5D802</accession>
<proteinExistence type="predicted"/>
<organism evidence="1 2">
    <name type="scientific">Parasponia andersonii</name>
    <name type="common">Sponia andersonii</name>
    <dbReference type="NCBI Taxonomy" id="3476"/>
    <lineage>
        <taxon>Eukaryota</taxon>
        <taxon>Viridiplantae</taxon>
        <taxon>Streptophyta</taxon>
        <taxon>Embryophyta</taxon>
        <taxon>Tracheophyta</taxon>
        <taxon>Spermatophyta</taxon>
        <taxon>Magnoliopsida</taxon>
        <taxon>eudicotyledons</taxon>
        <taxon>Gunneridae</taxon>
        <taxon>Pentapetalae</taxon>
        <taxon>rosids</taxon>
        <taxon>fabids</taxon>
        <taxon>Rosales</taxon>
        <taxon>Cannabaceae</taxon>
        <taxon>Parasponia</taxon>
    </lineage>
</organism>
<evidence type="ECO:0000313" key="2">
    <source>
        <dbReference type="Proteomes" id="UP000237105"/>
    </source>
</evidence>
<dbReference type="AlphaFoldDB" id="A0A2P5D802"/>
<protein>
    <submittedName>
        <fullName evidence="1">Uncharacterized protein</fullName>
    </submittedName>
</protein>
<dbReference type="Proteomes" id="UP000237105">
    <property type="component" value="Unassembled WGS sequence"/>
</dbReference>
<dbReference type="EMBL" id="JXTB01000056">
    <property type="protein sequence ID" value="PON69443.1"/>
    <property type="molecule type" value="Genomic_DNA"/>
</dbReference>
<sequence length="101" mass="11290">MGIKPRNGVSCGEESARNGLSVIVKDLKDTMKIFFSRLWYKCMTYIGVGIQGTSKPKVAEILVVHAGLQFAFDRGLRIGQGECNGCNVVHPLHQCCGWWFW</sequence>
<name>A0A2P5D802_PARAD</name>
<evidence type="ECO:0000313" key="1">
    <source>
        <dbReference type="EMBL" id="PON69443.1"/>
    </source>
</evidence>